<dbReference type="GO" id="GO:0090729">
    <property type="term" value="F:toxin activity"/>
    <property type="evidence" value="ECO:0007669"/>
    <property type="project" value="UniProtKB-KW"/>
</dbReference>
<evidence type="ECO:0000256" key="2">
    <source>
        <dbReference type="ARBA" id="ARBA00022649"/>
    </source>
</evidence>
<evidence type="ECO:0000256" key="8">
    <source>
        <dbReference type="HAMAP-Rule" id="MF_00265"/>
    </source>
</evidence>
<dbReference type="HAMAP" id="MF_00265">
    <property type="entry name" value="VapC_Nob1"/>
    <property type="match status" value="1"/>
</dbReference>
<evidence type="ECO:0000256" key="4">
    <source>
        <dbReference type="ARBA" id="ARBA00022723"/>
    </source>
</evidence>
<dbReference type="GO" id="GO:0000287">
    <property type="term" value="F:magnesium ion binding"/>
    <property type="evidence" value="ECO:0007669"/>
    <property type="project" value="UniProtKB-UniRule"/>
</dbReference>
<comment type="function">
    <text evidence="8">Toxic component of a toxin-antitoxin (TA) system. An RNase.</text>
</comment>
<gene>
    <name evidence="8" type="primary">vapC</name>
    <name evidence="10" type="ORF">IB75_08005</name>
</gene>
<evidence type="ECO:0000256" key="7">
    <source>
        <dbReference type="ARBA" id="ARBA00038093"/>
    </source>
</evidence>
<dbReference type="SUPFAM" id="SSF88723">
    <property type="entry name" value="PIN domain-like"/>
    <property type="match status" value="1"/>
</dbReference>
<evidence type="ECO:0000256" key="3">
    <source>
        <dbReference type="ARBA" id="ARBA00022722"/>
    </source>
</evidence>
<reference evidence="10 11" key="1">
    <citation type="submission" date="2014-07" db="EMBL/GenBank/DDBJ databases">
        <title>Comparative analysis of Nitrosococcus oceani genome inventories of strains from Pacific and Atlantic gyres.</title>
        <authorList>
            <person name="Lim C.K."/>
            <person name="Wang L."/>
            <person name="Sayavedra-Soto L.A."/>
            <person name="Klotz M.G."/>
        </authorList>
    </citation>
    <scope>NUCLEOTIDE SEQUENCE [LARGE SCALE GENOMIC DNA]</scope>
    <source>
        <strain evidence="10 11">C-27</strain>
    </source>
</reference>
<keyword evidence="2 8" id="KW-1277">Toxin-antitoxin system</keyword>
<keyword evidence="4 8" id="KW-0479">Metal-binding</keyword>
<dbReference type="GO" id="GO:0004540">
    <property type="term" value="F:RNA nuclease activity"/>
    <property type="evidence" value="ECO:0007669"/>
    <property type="project" value="InterPro"/>
</dbReference>
<dbReference type="Gene3D" id="3.40.50.1010">
    <property type="entry name" value="5'-nuclease"/>
    <property type="match status" value="1"/>
</dbReference>
<comment type="cofactor">
    <cofactor evidence="1 8">
        <name>Mg(2+)</name>
        <dbReference type="ChEBI" id="CHEBI:18420"/>
    </cofactor>
</comment>
<dbReference type="Proteomes" id="UP000028839">
    <property type="component" value="Unassembled WGS sequence"/>
</dbReference>
<evidence type="ECO:0000256" key="5">
    <source>
        <dbReference type="ARBA" id="ARBA00022801"/>
    </source>
</evidence>
<evidence type="ECO:0000313" key="10">
    <source>
        <dbReference type="EMBL" id="KFI19532.1"/>
    </source>
</evidence>
<evidence type="ECO:0000313" key="11">
    <source>
        <dbReference type="Proteomes" id="UP000028839"/>
    </source>
</evidence>
<keyword evidence="6 8" id="KW-0460">Magnesium</keyword>
<keyword evidence="5 8" id="KW-0378">Hydrolase</keyword>
<keyword evidence="3 8" id="KW-0540">Nuclease</keyword>
<dbReference type="InterPro" id="IPR029060">
    <property type="entry name" value="PIN-like_dom_sf"/>
</dbReference>
<dbReference type="InterPro" id="IPR050556">
    <property type="entry name" value="Type_II_TA_system_RNase"/>
</dbReference>
<dbReference type="CDD" id="cd18762">
    <property type="entry name" value="PIN_MtVapC3-like"/>
    <property type="match status" value="1"/>
</dbReference>
<dbReference type="GO" id="GO:0016787">
    <property type="term" value="F:hydrolase activity"/>
    <property type="evidence" value="ECO:0007669"/>
    <property type="project" value="UniProtKB-KW"/>
</dbReference>
<evidence type="ECO:0000256" key="6">
    <source>
        <dbReference type="ARBA" id="ARBA00022842"/>
    </source>
</evidence>
<evidence type="ECO:0000256" key="1">
    <source>
        <dbReference type="ARBA" id="ARBA00001946"/>
    </source>
</evidence>
<dbReference type="InterPro" id="IPR022907">
    <property type="entry name" value="VapC_family"/>
</dbReference>
<keyword evidence="8" id="KW-0800">Toxin</keyword>
<comment type="caution">
    <text evidence="10">The sequence shown here is derived from an EMBL/GenBank/DDBJ whole genome shotgun (WGS) entry which is preliminary data.</text>
</comment>
<feature type="binding site" evidence="8">
    <location>
        <position position="98"/>
    </location>
    <ligand>
        <name>Mg(2+)</name>
        <dbReference type="ChEBI" id="CHEBI:18420"/>
    </ligand>
</feature>
<dbReference type="AlphaFoldDB" id="A0A0E2ZMC6"/>
<feature type="binding site" evidence="8">
    <location>
        <position position="5"/>
    </location>
    <ligand>
        <name>Mg(2+)</name>
        <dbReference type="ChEBI" id="CHEBI:18420"/>
    </ligand>
</feature>
<dbReference type="EMBL" id="JPGN01000049">
    <property type="protein sequence ID" value="KFI19532.1"/>
    <property type="molecule type" value="Genomic_DNA"/>
</dbReference>
<accession>A0A0E2ZMC6</accession>
<dbReference type="InterPro" id="IPR002716">
    <property type="entry name" value="PIN_dom"/>
</dbReference>
<dbReference type="PANTHER" id="PTHR33653">
    <property type="entry name" value="RIBONUCLEASE VAPC2"/>
    <property type="match status" value="1"/>
</dbReference>
<dbReference type="EC" id="3.1.-.-" evidence="8"/>
<protein>
    <recommendedName>
        <fullName evidence="8">Ribonuclease VapC</fullName>
        <shortName evidence="8">RNase VapC</shortName>
        <ecNumber evidence="8">3.1.-.-</ecNumber>
    </recommendedName>
    <alternativeName>
        <fullName evidence="8">Toxin VapC</fullName>
    </alternativeName>
</protein>
<dbReference type="HOGENOM" id="CLU_118482_1_3_6"/>
<dbReference type="OrthoDB" id="9811788at2"/>
<proteinExistence type="inferred from homology"/>
<sequence>MILVDTSVWIDFLRDRDTPGTQALNRILDRDYPFGITGIIYQEILQGADSPKSLRVLVDYFATQRFYHPLDKVDTYRRAAEIYGHCRRNGVTIRSTVDCLIAQIALEHNLFLLHSDRDFQLMKGCVPELREWLND</sequence>
<feature type="domain" description="PIN" evidence="9">
    <location>
        <begin position="2"/>
        <end position="120"/>
    </location>
</feature>
<comment type="similarity">
    <text evidence="7 8">Belongs to the PINc/VapC protein family.</text>
</comment>
<name>A0A0E2ZMC6_9GAMM</name>
<dbReference type="PANTHER" id="PTHR33653:SF1">
    <property type="entry name" value="RIBONUCLEASE VAPC2"/>
    <property type="match status" value="1"/>
</dbReference>
<evidence type="ECO:0000259" key="9">
    <source>
        <dbReference type="Pfam" id="PF01850"/>
    </source>
</evidence>
<organism evidence="10 11">
    <name type="scientific">Nitrosococcus oceani C-27</name>
    <dbReference type="NCBI Taxonomy" id="314279"/>
    <lineage>
        <taxon>Bacteria</taxon>
        <taxon>Pseudomonadati</taxon>
        <taxon>Pseudomonadota</taxon>
        <taxon>Gammaproteobacteria</taxon>
        <taxon>Chromatiales</taxon>
        <taxon>Chromatiaceae</taxon>
        <taxon>Nitrosococcus</taxon>
    </lineage>
</organism>
<dbReference type="Pfam" id="PF01850">
    <property type="entry name" value="PIN"/>
    <property type="match status" value="1"/>
</dbReference>